<evidence type="ECO:0000256" key="2">
    <source>
        <dbReference type="ARBA" id="ARBA00022485"/>
    </source>
</evidence>
<dbReference type="PROSITE" id="PS51379">
    <property type="entry name" value="4FE4S_FER_2"/>
    <property type="match status" value="1"/>
</dbReference>
<feature type="transmembrane region" description="Helical" evidence="7">
    <location>
        <begin position="200"/>
        <end position="219"/>
    </location>
</feature>
<evidence type="ECO:0000256" key="5">
    <source>
        <dbReference type="ARBA" id="ARBA00023004"/>
    </source>
</evidence>
<dbReference type="PROSITE" id="PS00198">
    <property type="entry name" value="4FE4S_FER_1"/>
    <property type="match status" value="1"/>
</dbReference>
<keyword evidence="6" id="KW-0411">Iron-sulfur</keyword>
<feature type="transmembrane region" description="Helical" evidence="7">
    <location>
        <begin position="91"/>
        <end position="112"/>
    </location>
</feature>
<dbReference type="InterPro" id="IPR051684">
    <property type="entry name" value="Electron_Trans/Redox"/>
</dbReference>
<name>A0A1J5RK59_9ZZZZ</name>
<accession>A0A1J5RK59</accession>
<dbReference type="GO" id="GO:0005886">
    <property type="term" value="C:plasma membrane"/>
    <property type="evidence" value="ECO:0007669"/>
    <property type="project" value="TreeGrafter"/>
</dbReference>
<dbReference type="PANTHER" id="PTHR30176">
    <property type="entry name" value="FERREDOXIN-TYPE PROTEIN NAPH"/>
    <property type="match status" value="1"/>
</dbReference>
<dbReference type="SUPFAM" id="SSF54862">
    <property type="entry name" value="4Fe-4S ferredoxins"/>
    <property type="match status" value="1"/>
</dbReference>
<dbReference type="InterPro" id="IPR032879">
    <property type="entry name" value="FixG_C"/>
</dbReference>
<feature type="transmembrane region" description="Helical" evidence="7">
    <location>
        <begin position="342"/>
        <end position="364"/>
    </location>
</feature>
<dbReference type="InterPro" id="IPR014116">
    <property type="entry name" value="Cyt_c_oxidase_cbb3_FixG"/>
</dbReference>
<evidence type="ECO:0000256" key="4">
    <source>
        <dbReference type="ARBA" id="ARBA00022982"/>
    </source>
</evidence>
<dbReference type="Pfam" id="PF11614">
    <property type="entry name" value="FixG_C"/>
    <property type="match status" value="1"/>
</dbReference>
<dbReference type="AlphaFoldDB" id="A0A1J5RK59"/>
<dbReference type="NCBIfam" id="TIGR02745">
    <property type="entry name" value="ccoG_rdxA_fixG"/>
    <property type="match status" value="1"/>
</dbReference>
<dbReference type="InterPro" id="IPR017896">
    <property type="entry name" value="4Fe4S_Fe-S-bd"/>
</dbReference>
<dbReference type="InterPro" id="IPR013783">
    <property type="entry name" value="Ig-like_fold"/>
</dbReference>
<evidence type="ECO:0000256" key="3">
    <source>
        <dbReference type="ARBA" id="ARBA00022723"/>
    </source>
</evidence>
<evidence type="ECO:0000259" key="8">
    <source>
        <dbReference type="PROSITE" id="PS51379"/>
    </source>
</evidence>
<evidence type="ECO:0000256" key="6">
    <source>
        <dbReference type="ARBA" id="ARBA00023014"/>
    </source>
</evidence>
<organism evidence="9">
    <name type="scientific">mine drainage metagenome</name>
    <dbReference type="NCBI Taxonomy" id="410659"/>
    <lineage>
        <taxon>unclassified sequences</taxon>
        <taxon>metagenomes</taxon>
        <taxon>ecological metagenomes</taxon>
    </lineage>
</organism>
<dbReference type="Pfam" id="PF12801">
    <property type="entry name" value="Fer4_5"/>
    <property type="match status" value="1"/>
</dbReference>
<evidence type="ECO:0000256" key="1">
    <source>
        <dbReference type="ARBA" id="ARBA00022448"/>
    </source>
</evidence>
<dbReference type="EMBL" id="MLJW01000154">
    <property type="protein sequence ID" value="OIQ96153.1"/>
    <property type="molecule type" value="Genomic_DNA"/>
</dbReference>
<keyword evidence="5" id="KW-0408">Iron</keyword>
<sequence>MNDESESKEMGAVTTIYHEFESWHANLGEKTIHAKRMPGFFRTVKNYTQLALWLPFFLGPYLRWNGKQAILFDIQNRQFHFFSLTVLPQDIWMLSLVLLMAAMTLFAVTSVASRVWCGYFCFQTAWTDWFTWLEDKIEGNPAARRKLDDAPLSLDKIKKKGLKHALWMALALLTGISFSVWFVDAYTYWDNLIHLNLPKVGWVVLTMFFFGTYILAGFLREQACFWLCPYARIQGVMSDAQTILPAYDVKRGEPRGKLRKGGGAAAPQGDCIDCFQCVQVCPTGVDIREGQQLGCITCGLCLDACDAVMDKIGKPRGLIRYASLDEFSGKQARKIYQHPRTLVYVGIILVALSGIVYGLTHLGAMTLRVIPDRQPLFVTMSDGSIQNKYEFKVVNKTDKDIHVKVSAEGGVSGQVIIGAEEPPITHHGRGTSFTIFVKAPGANVTQEITPIEFRVEGIEDPTVSAEYNSKFNGPKHE</sequence>
<dbReference type="Gene3D" id="2.60.40.10">
    <property type="entry name" value="Immunoglobulins"/>
    <property type="match status" value="1"/>
</dbReference>
<protein>
    <submittedName>
        <fullName evidence="9">Quinol dehydrogenase membrane component</fullName>
    </submittedName>
</protein>
<evidence type="ECO:0000256" key="7">
    <source>
        <dbReference type="SAM" id="Phobius"/>
    </source>
</evidence>
<proteinExistence type="predicted"/>
<evidence type="ECO:0000313" key="9">
    <source>
        <dbReference type="EMBL" id="OIQ96153.1"/>
    </source>
</evidence>
<keyword evidence="7" id="KW-0812">Transmembrane</keyword>
<feature type="transmembrane region" description="Helical" evidence="7">
    <location>
        <begin position="165"/>
        <end position="188"/>
    </location>
</feature>
<dbReference type="InterPro" id="IPR017900">
    <property type="entry name" value="4Fe4S_Fe_S_CS"/>
</dbReference>
<reference evidence="9" key="1">
    <citation type="submission" date="2016-10" db="EMBL/GenBank/DDBJ databases">
        <title>Sequence of Gallionella enrichment culture.</title>
        <authorList>
            <person name="Poehlein A."/>
            <person name="Muehling M."/>
            <person name="Daniel R."/>
        </authorList>
    </citation>
    <scope>NUCLEOTIDE SEQUENCE</scope>
</reference>
<comment type="caution">
    <text evidence="9">The sequence shown here is derived from an EMBL/GenBank/DDBJ whole genome shotgun (WGS) entry which is preliminary data.</text>
</comment>
<keyword evidence="7" id="KW-1133">Transmembrane helix</keyword>
<keyword evidence="1" id="KW-0813">Transport</keyword>
<feature type="domain" description="4Fe-4S ferredoxin-type" evidence="8">
    <location>
        <begin position="262"/>
        <end position="291"/>
    </location>
</feature>
<dbReference type="PANTHER" id="PTHR30176:SF3">
    <property type="entry name" value="FERREDOXIN-TYPE PROTEIN NAPH"/>
    <property type="match status" value="1"/>
</dbReference>
<dbReference type="Pfam" id="PF13746">
    <property type="entry name" value="Fer4_18"/>
    <property type="match status" value="1"/>
</dbReference>
<keyword evidence="7" id="KW-0472">Membrane</keyword>
<dbReference type="GO" id="GO:0046872">
    <property type="term" value="F:metal ion binding"/>
    <property type="evidence" value="ECO:0007669"/>
    <property type="project" value="UniProtKB-KW"/>
</dbReference>
<keyword evidence="3" id="KW-0479">Metal-binding</keyword>
<keyword evidence="2" id="KW-0004">4Fe-4S</keyword>
<gene>
    <name evidence="9" type="ORF">GALL_219080</name>
</gene>
<dbReference type="GO" id="GO:0051539">
    <property type="term" value="F:4 iron, 4 sulfur cluster binding"/>
    <property type="evidence" value="ECO:0007669"/>
    <property type="project" value="UniProtKB-KW"/>
</dbReference>
<keyword evidence="4" id="KW-0249">Electron transport</keyword>